<keyword evidence="1" id="KW-0472">Membrane</keyword>
<feature type="transmembrane region" description="Helical" evidence="1">
    <location>
        <begin position="50"/>
        <end position="78"/>
    </location>
</feature>
<dbReference type="RefSeq" id="WP_076797442.1">
    <property type="nucleotide sequence ID" value="NZ_CP133085.1"/>
</dbReference>
<evidence type="ECO:0000313" key="2">
    <source>
        <dbReference type="EMBL" id="OMI07523.1"/>
    </source>
</evidence>
<dbReference type="Proteomes" id="UP000187367">
    <property type="component" value="Unassembled WGS sequence"/>
</dbReference>
<dbReference type="GeneID" id="92790710"/>
<dbReference type="EMBL" id="MTJL01000010">
    <property type="protein sequence ID" value="OMI07523.1"/>
    <property type="molecule type" value="Genomic_DNA"/>
</dbReference>
<evidence type="ECO:0000313" key="3">
    <source>
        <dbReference type="Proteomes" id="UP000187367"/>
    </source>
</evidence>
<proteinExistence type="predicted"/>
<comment type="caution">
    <text evidence="2">The sequence shown here is derived from an EMBL/GenBank/DDBJ whole genome shotgun (WGS) entry which is preliminary data.</text>
</comment>
<protein>
    <recommendedName>
        <fullName evidence="4">Yip1 domain-containing protein</fullName>
    </recommendedName>
</protein>
<gene>
    <name evidence="2" type="ORF">BW143_06410</name>
</gene>
<keyword evidence="3" id="KW-1185">Reference proteome</keyword>
<evidence type="ECO:0008006" key="4">
    <source>
        <dbReference type="Google" id="ProtNLM"/>
    </source>
</evidence>
<keyword evidence="1" id="KW-1133">Transmembrane helix</keyword>
<reference evidence="2 3" key="1">
    <citation type="submission" date="2017-01" db="EMBL/GenBank/DDBJ databases">
        <title>Bacillus phylogenomics.</title>
        <authorList>
            <person name="Dunlap C."/>
        </authorList>
    </citation>
    <scope>NUCLEOTIDE SEQUENCE [LARGE SCALE GENOMIC DNA]</scope>
    <source>
        <strain evidence="2 3">NRRL B-41282</strain>
    </source>
</reference>
<feature type="transmembrane region" description="Helical" evidence="1">
    <location>
        <begin position="122"/>
        <end position="140"/>
    </location>
</feature>
<dbReference type="AlphaFoldDB" id="A0A1R1QS84"/>
<feature type="transmembrane region" description="Helical" evidence="1">
    <location>
        <begin position="12"/>
        <end position="30"/>
    </location>
</feature>
<sequence length="176" mass="20555">MLTRLKRHVNTIILILLYTVGIQIVSQSILYSKIDELENSNIQNIDLFLFVINLLIVIFSVLFIFFQSCLYKIFLVFFQFDKTISFMRNFSHVLKGTMPFVIVCLIYEWFPIKGNAFELLNQPFINAVNVIVTNAIYVIFLKRDLEISAGKAFIIGCMLVFFNLLFITISKFFISY</sequence>
<evidence type="ECO:0000256" key="1">
    <source>
        <dbReference type="SAM" id="Phobius"/>
    </source>
</evidence>
<feature type="transmembrane region" description="Helical" evidence="1">
    <location>
        <begin position="90"/>
        <end position="110"/>
    </location>
</feature>
<feature type="transmembrane region" description="Helical" evidence="1">
    <location>
        <begin position="152"/>
        <end position="174"/>
    </location>
</feature>
<organism evidence="2 3">
    <name type="scientific">Bacillus swezeyi</name>
    <dbReference type="NCBI Taxonomy" id="1925020"/>
    <lineage>
        <taxon>Bacteria</taxon>
        <taxon>Bacillati</taxon>
        <taxon>Bacillota</taxon>
        <taxon>Bacilli</taxon>
        <taxon>Bacillales</taxon>
        <taxon>Bacillaceae</taxon>
        <taxon>Bacillus</taxon>
    </lineage>
</organism>
<accession>A0A1R1QS84</accession>
<name>A0A1R1QS84_9BACI</name>
<keyword evidence="1" id="KW-0812">Transmembrane</keyword>